<dbReference type="Proteomes" id="UP000829194">
    <property type="component" value="Chromosome"/>
</dbReference>
<gene>
    <name evidence="1" type="ORF">MOV92_24510</name>
</gene>
<dbReference type="RefSeq" id="WP_148649129.1">
    <property type="nucleotide sequence ID" value="NZ_CP011131.1"/>
</dbReference>
<protein>
    <submittedName>
        <fullName evidence="1">Uncharacterized protein</fullName>
    </submittedName>
</protein>
<organism evidence="1 2">
    <name type="scientific">Lysobacter gummosus</name>
    <dbReference type="NCBI Taxonomy" id="262324"/>
    <lineage>
        <taxon>Bacteria</taxon>
        <taxon>Pseudomonadati</taxon>
        <taxon>Pseudomonadota</taxon>
        <taxon>Gammaproteobacteria</taxon>
        <taxon>Lysobacterales</taxon>
        <taxon>Lysobacteraceae</taxon>
        <taxon>Lysobacter</taxon>
    </lineage>
</organism>
<accession>A0ABY3XE39</accession>
<dbReference type="EMBL" id="CP093547">
    <property type="protein sequence ID" value="UNP29577.1"/>
    <property type="molecule type" value="Genomic_DNA"/>
</dbReference>
<proteinExistence type="predicted"/>
<keyword evidence="2" id="KW-1185">Reference proteome</keyword>
<name>A0ABY3XE39_9GAMM</name>
<evidence type="ECO:0000313" key="2">
    <source>
        <dbReference type="Proteomes" id="UP000829194"/>
    </source>
</evidence>
<sequence>MNSVARVCSLVIASALARDAIAADGRELYPSFLVHPHAGAGPEFKFSEAYATSASPVVITVVGRKMKKSDSKHRTSLQRHWLSVHLPERMEIVMREQVLCDFKTGNDASRCDRYVFEGGGKTLDYYFYLNNWR</sequence>
<reference evidence="1 2" key="1">
    <citation type="submission" date="2022-03" db="EMBL/GenBank/DDBJ databases">
        <title>Complete genome sequence of Lysobacter capsici VKM B-2533 and Lysobacter gummosus 10.1.1, promising sources of lytic agents.</title>
        <authorList>
            <person name="Tarlachkov S.V."/>
            <person name="Kudryakova I.V."/>
            <person name="Afoshin A.S."/>
            <person name="Leontyevskaya E.A."/>
            <person name="Leontyevskaya N.V."/>
        </authorList>
    </citation>
    <scope>NUCLEOTIDE SEQUENCE [LARGE SCALE GENOMIC DNA]</scope>
    <source>
        <strain evidence="1 2">10.1.1</strain>
    </source>
</reference>
<evidence type="ECO:0000313" key="1">
    <source>
        <dbReference type="EMBL" id="UNP29577.1"/>
    </source>
</evidence>